<evidence type="ECO:0000313" key="2">
    <source>
        <dbReference type="Proteomes" id="UP000254869"/>
    </source>
</evidence>
<dbReference type="Proteomes" id="UP000254869">
    <property type="component" value="Unassembled WGS sequence"/>
</dbReference>
<dbReference type="RefSeq" id="WP_068002338.1">
    <property type="nucleotide sequence ID" value="NZ_QQBC01000011.1"/>
</dbReference>
<comment type="caution">
    <text evidence="1">The sequence shown here is derived from an EMBL/GenBank/DDBJ whole genome shotgun (WGS) entry which is preliminary data.</text>
</comment>
<evidence type="ECO:0000313" key="1">
    <source>
        <dbReference type="EMBL" id="RDI63156.1"/>
    </source>
</evidence>
<sequence length="64" mass="6931">MTDLQFDAPLVPALSDAGASTPLHRAACRLQAVLPPGWSVDIVDPPLLSERGRQAILRVRMPEN</sequence>
<organism evidence="1 2">
    <name type="scientific">Nocardia pseudobrasiliensis</name>
    <dbReference type="NCBI Taxonomy" id="45979"/>
    <lineage>
        <taxon>Bacteria</taxon>
        <taxon>Bacillati</taxon>
        <taxon>Actinomycetota</taxon>
        <taxon>Actinomycetes</taxon>
        <taxon>Mycobacteriales</taxon>
        <taxon>Nocardiaceae</taxon>
        <taxon>Nocardia</taxon>
    </lineage>
</organism>
<dbReference type="AlphaFoldDB" id="A0A370HXC5"/>
<proteinExistence type="predicted"/>
<protein>
    <submittedName>
        <fullName evidence="1">Uncharacterized protein</fullName>
    </submittedName>
</protein>
<dbReference type="EMBL" id="QQBC01000011">
    <property type="protein sequence ID" value="RDI63156.1"/>
    <property type="molecule type" value="Genomic_DNA"/>
</dbReference>
<keyword evidence="2" id="KW-1185">Reference proteome</keyword>
<gene>
    <name evidence="1" type="ORF">DFR76_111174</name>
</gene>
<accession>A0A370HXC5</accession>
<name>A0A370HXC5_9NOCA</name>
<dbReference type="STRING" id="1210086.GCA_001613105_05053"/>
<reference evidence="1 2" key="1">
    <citation type="submission" date="2018-07" db="EMBL/GenBank/DDBJ databases">
        <title>Genomic Encyclopedia of Type Strains, Phase IV (KMG-IV): sequencing the most valuable type-strain genomes for metagenomic binning, comparative biology and taxonomic classification.</title>
        <authorList>
            <person name="Goeker M."/>
        </authorList>
    </citation>
    <scope>NUCLEOTIDE SEQUENCE [LARGE SCALE GENOMIC DNA]</scope>
    <source>
        <strain evidence="1 2">DSM 44290</strain>
    </source>
</reference>